<feature type="non-terminal residue" evidence="1">
    <location>
        <position position="50"/>
    </location>
</feature>
<sequence>LNSSSKRFCGSRRVHVSSLWNGNVSDITGNSVKVTVRPQSEEEQITDIIT</sequence>
<protein>
    <submittedName>
        <fullName evidence="1">Uncharacterized protein</fullName>
    </submittedName>
</protein>
<evidence type="ECO:0000313" key="2">
    <source>
        <dbReference type="Proteomes" id="UP000595437"/>
    </source>
</evidence>
<proteinExistence type="predicted"/>
<feature type="non-terminal residue" evidence="1">
    <location>
        <position position="1"/>
    </location>
</feature>
<dbReference type="EMBL" id="CP045898">
    <property type="protein sequence ID" value="QQP39855.1"/>
    <property type="molecule type" value="Genomic_DNA"/>
</dbReference>
<accession>A0A7T8GYQ9</accession>
<keyword evidence="2" id="KW-1185">Reference proteome</keyword>
<reference evidence="2" key="1">
    <citation type="submission" date="2021-01" db="EMBL/GenBank/DDBJ databases">
        <title>Caligus Genome Assembly.</title>
        <authorList>
            <person name="Gallardo-Escarate C."/>
        </authorList>
    </citation>
    <scope>NUCLEOTIDE SEQUENCE [LARGE SCALE GENOMIC DNA]</scope>
</reference>
<name>A0A7T8GYQ9_CALRO</name>
<evidence type="ECO:0000313" key="1">
    <source>
        <dbReference type="EMBL" id="QQP39855.1"/>
    </source>
</evidence>
<organism evidence="1 2">
    <name type="scientific">Caligus rogercresseyi</name>
    <name type="common">Sea louse</name>
    <dbReference type="NCBI Taxonomy" id="217165"/>
    <lineage>
        <taxon>Eukaryota</taxon>
        <taxon>Metazoa</taxon>
        <taxon>Ecdysozoa</taxon>
        <taxon>Arthropoda</taxon>
        <taxon>Crustacea</taxon>
        <taxon>Multicrustacea</taxon>
        <taxon>Hexanauplia</taxon>
        <taxon>Copepoda</taxon>
        <taxon>Siphonostomatoida</taxon>
        <taxon>Caligidae</taxon>
        <taxon>Caligus</taxon>
    </lineage>
</organism>
<dbReference type="Proteomes" id="UP000595437">
    <property type="component" value="Chromosome 9"/>
</dbReference>
<gene>
    <name evidence="1" type="ORF">FKW44_013705</name>
</gene>
<dbReference type="AlphaFoldDB" id="A0A7T8GYQ9"/>